<dbReference type="EMBL" id="KN824291">
    <property type="protein sequence ID" value="KIM28785.1"/>
    <property type="molecule type" value="Genomic_DNA"/>
</dbReference>
<keyword evidence="14" id="KW-0446">Lipid-binding</keyword>
<dbReference type="HOGENOM" id="CLU_003290_0_0_1"/>
<dbReference type="Gene3D" id="2.130.10.10">
    <property type="entry name" value="YVTN repeat-like/Quinoprotein amine dehydrogenase"/>
    <property type="match status" value="1"/>
</dbReference>
<keyword evidence="17" id="KW-0325">Glycoprotein</keyword>
<accession>A0A0C3AW80</accession>
<dbReference type="GO" id="GO:0032934">
    <property type="term" value="F:sterol binding"/>
    <property type="evidence" value="ECO:0007669"/>
    <property type="project" value="InterPro"/>
</dbReference>
<evidence type="ECO:0000313" key="24">
    <source>
        <dbReference type="Proteomes" id="UP000054097"/>
    </source>
</evidence>
<evidence type="ECO:0000256" key="7">
    <source>
        <dbReference type="ARBA" id="ARBA00022574"/>
    </source>
</evidence>
<dbReference type="InterPro" id="IPR001680">
    <property type="entry name" value="WD40_rpt"/>
</dbReference>
<evidence type="ECO:0000256" key="16">
    <source>
        <dbReference type="ARBA" id="ARBA00023166"/>
    </source>
</evidence>
<keyword evidence="10" id="KW-0256">Endoplasmic reticulum</keyword>
<dbReference type="PANTHER" id="PTHR46378:SF1">
    <property type="entry name" value="STEROL REGULATORY ELEMENT-BINDING PROTEIN CLEAVAGE-ACTIVATING PROTEIN"/>
    <property type="match status" value="1"/>
</dbReference>
<feature type="transmembrane region" description="Helical" evidence="21">
    <location>
        <begin position="600"/>
        <end position="620"/>
    </location>
</feature>
<dbReference type="PANTHER" id="PTHR46378">
    <property type="entry name" value="STEROL REGULATORY ELEMENT-BINDING PROTEIN CLEAVAGE-ACTIVATING PROTEIN"/>
    <property type="match status" value="1"/>
</dbReference>
<dbReference type="AlphaFoldDB" id="A0A0C3AW80"/>
<reference evidence="24" key="2">
    <citation type="submission" date="2015-01" db="EMBL/GenBank/DDBJ databases">
        <title>Evolutionary Origins and Diversification of the Mycorrhizal Mutualists.</title>
        <authorList>
            <consortium name="DOE Joint Genome Institute"/>
            <consortium name="Mycorrhizal Genomics Consortium"/>
            <person name="Kohler A."/>
            <person name="Kuo A."/>
            <person name="Nagy L.G."/>
            <person name="Floudas D."/>
            <person name="Copeland A."/>
            <person name="Barry K.W."/>
            <person name="Cichocki N."/>
            <person name="Veneault-Fourrey C."/>
            <person name="LaButti K."/>
            <person name="Lindquist E.A."/>
            <person name="Lipzen A."/>
            <person name="Lundell T."/>
            <person name="Morin E."/>
            <person name="Murat C."/>
            <person name="Riley R."/>
            <person name="Ohm R."/>
            <person name="Sun H."/>
            <person name="Tunlid A."/>
            <person name="Henrissat B."/>
            <person name="Grigoriev I.V."/>
            <person name="Hibbett D.S."/>
            <person name="Martin F."/>
        </authorList>
    </citation>
    <scope>NUCLEOTIDE SEQUENCE [LARGE SCALE GENOMIC DNA]</scope>
    <source>
        <strain evidence="24">MAFF 305830</strain>
    </source>
</reference>
<keyword evidence="8 21" id="KW-0812">Transmembrane</keyword>
<evidence type="ECO:0000256" key="21">
    <source>
        <dbReference type="SAM" id="Phobius"/>
    </source>
</evidence>
<proteinExistence type="inferred from homology"/>
<dbReference type="SUPFAM" id="SSF82866">
    <property type="entry name" value="Multidrug efflux transporter AcrB transmembrane domain"/>
    <property type="match status" value="1"/>
</dbReference>
<feature type="transmembrane region" description="Helical" evidence="21">
    <location>
        <begin position="422"/>
        <end position="446"/>
    </location>
</feature>
<dbReference type="STRING" id="933852.A0A0C3AW80"/>
<feature type="region of interest" description="Disordered" evidence="20">
    <location>
        <begin position="965"/>
        <end position="1032"/>
    </location>
</feature>
<comment type="function">
    <text evidence="19">Escort protein required for cholesterol as well as lipid homeostasis. Regulates export of the SCAP-SREBP complex from the endoplasmic reticulum to the Golgi upon low cholesterol, thereby regulating the processing of sterol regulatory element-binding proteins (SREBPs) SREBF1/SREBP1 and SREBF2/SREBP2. At high sterol concentrations, formation of a ternary complex with INSIG (INSIG1 or INSIG2) leads to mask the ER export signal in SCAP, promoting retention of the complex in the endoplasmic reticulum. Low sterol concentrations trigger release of INSIG, a conformational change in the SSD domain of SCAP, unmasking of the ER export signal, promoting recruitment into COPII-coated vesicles and transport of the SCAP-SREBP to the Golgi: in the Golgi, SREBPs are then processed, releasing the transcription factor fragment of SREBPs from the membrane, its import into the nucleus and up-regulation of LDLR, INSIG1 and the mevalonate pathway. Binds cholesterol via its SSD domain.</text>
</comment>
<evidence type="ECO:0000256" key="15">
    <source>
        <dbReference type="ARBA" id="ARBA00023136"/>
    </source>
</evidence>
<feature type="region of interest" description="Disordered" evidence="20">
    <location>
        <begin position="1143"/>
        <end position="1165"/>
    </location>
</feature>
<evidence type="ECO:0000256" key="10">
    <source>
        <dbReference type="ARBA" id="ARBA00022824"/>
    </source>
</evidence>
<dbReference type="GO" id="GO:0000139">
    <property type="term" value="C:Golgi membrane"/>
    <property type="evidence" value="ECO:0007669"/>
    <property type="project" value="UniProtKB-SubCell"/>
</dbReference>
<comment type="similarity">
    <text evidence="4">Belongs to the WD repeat SCAP family.</text>
</comment>
<dbReference type="Pfam" id="PF12349">
    <property type="entry name" value="Sterol-sensing"/>
    <property type="match status" value="1"/>
</dbReference>
<dbReference type="Proteomes" id="UP000054097">
    <property type="component" value="Unassembled WGS sequence"/>
</dbReference>
<sequence>MGTGLDKIRAASARPLLKSFFKEFGYHCATHQIRVILISCVVITSLLYPALALYASSGPLSTLSSSLLNLFPTDSQSPHLRDLRDLWNGHEALHLRYDATAKARCGLERTVRVERLLVANNRRHENGVLNKATLGLTLNLERLIATSLASSTSHLPCVQAQNGSCLFTSPLSFWDHDEHVLAADDDIIRTLNNANNTFFLGFPVTLDMVVADRASLEREEGIDSATFLVLTYFFRDNNCHSQSGHLAWVQLVNDVMQGKGHADPIVAQPRLLAIQFDADQTRLSAISVLLYATYLLVFIHFSGSMRRMNTVHSRFGIAFTGIVEIIVSTITSVSVCAIWGFRVTMVPWGILPIVIVFVGAENMFRLVDDVVSTSITLPVKERIARGLSEAGASNTLKVVTCNAALGIIAVVAPGAIRQFCVFAIVVLVAHWFLVHTFFVAVLSIDLQRLELHDLLRQDKSKDNKSRSPSSPSDSRLSLPGEAGGLRQFLHGRAARNGSLIMMLAITAVLYSITSSAVPGNTSAPFTLDKIVALRKAGSQSPAWKLWQTLNPMDDPLVHMRTEPPTLVFFEHPSASEEAKTYRDRKFTNKMARGGKHMVKIFVLPIATTTALLWVLLVYLLKDTEDRDSEDNSNVQLELPAVWQKGFRFSTLPRACGADIERLDATPDGSTIIAVSLENEVTIWSRNSRSFFELTISDIGDQVFVTAVAMDSVGNFCAVGSRSGVVKLWRLDAGKIAEQRLLGLPSKSSRVVDLVFEDRPAQRGNRPSMLHRRSLSGDTHTTDGYLLATYKDGTVVEWNDLFDPKPLVIVTGSSNNTKAIILRPGPNEALGFGLISNNGGVQMYSRNVQSWQGHTLFHPGSVSDPVAKVHAQTINIDLASFLVVVTASQSGQISIWDGVTGQRWYAFDETVADVNRLRLTPVPLRSCTACEELFPDMFILTISTGTIATIHRFAVDDPRRCSCPMLQPSNNALRSRQSSFTSSSAPFSRPRASGLSTSGTNISTPAEFPVSAHGVHSRRGSERDPPPARRQDGGFYLFEDGGGVHSDAQAPSLPTFHHSRIAEVSFEEGAWDILDHVIYGLKRSSELETLQEDASEDASSSVDQWGSHFEGLEKPVLERWRLWVFDPTSPNLGIRESSLAALASRPNDETPPPQPAPGGLHNRTVRPPTSNPFVSHPHSSRTYLEPSAFPRLPFTEVSSLVSLGHSTCLAAFGNTVGLVTFSPDPSSCVTRHSRTSSTTTNPLVGKKRI</sequence>
<feature type="compositionally biased region" description="Polar residues" evidence="20">
    <location>
        <begin position="993"/>
        <end position="1003"/>
    </location>
</feature>
<feature type="transmembrane region" description="Helical" evidence="21">
    <location>
        <begin position="315"/>
        <end position="340"/>
    </location>
</feature>
<evidence type="ECO:0000256" key="8">
    <source>
        <dbReference type="ARBA" id="ARBA00022692"/>
    </source>
</evidence>
<dbReference type="GO" id="GO:0032933">
    <property type="term" value="P:SREBP signaling pathway"/>
    <property type="evidence" value="ECO:0007669"/>
    <property type="project" value="InterPro"/>
</dbReference>
<evidence type="ECO:0000256" key="18">
    <source>
        <dbReference type="ARBA" id="ARBA00023221"/>
    </source>
</evidence>
<dbReference type="PROSITE" id="PS50156">
    <property type="entry name" value="SSD"/>
    <property type="match status" value="1"/>
</dbReference>
<feature type="transmembrane region" description="Helical" evidence="21">
    <location>
        <begin position="346"/>
        <end position="364"/>
    </location>
</feature>
<dbReference type="InterPro" id="IPR015943">
    <property type="entry name" value="WD40/YVTN_repeat-like_dom_sf"/>
</dbReference>
<feature type="compositionally biased region" description="Low complexity" evidence="20">
    <location>
        <begin position="973"/>
        <end position="992"/>
    </location>
</feature>
<evidence type="ECO:0000256" key="6">
    <source>
        <dbReference type="ARBA" id="ARBA00022548"/>
    </source>
</evidence>
<keyword evidence="12" id="KW-0333">Golgi apparatus</keyword>
<evidence type="ECO:0000256" key="4">
    <source>
        <dbReference type="ARBA" id="ARBA00007410"/>
    </source>
</evidence>
<evidence type="ECO:0000256" key="11">
    <source>
        <dbReference type="ARBA" id="ARBA00022989"/>
    </source>
</evidence>
<feature type="region of interest" description="Disordered" evidence="20">
    <location>
        <begin position="460"/>
        <end position="479"/>
    </location>
</feature>
<evidence type="ECO:0000256" key="5">
    <source>
        <dbReference type="ARBA" id="ARBA00019541"/>
    </source>
</evidence>
<dbReference type="GO" id="GO:0045540">
    <property type="term" value="P:regulation of cholesterol biosynthetic process"/>
    <property type="evidence" value="ECO:0007669"/>
    <property type="project" value="TreeGrafter"/>
</dbReference>
<evidence type="ECO:0000256" key="19">
    <source>
        <dbReference type="ARBA" id="ARBA00045958"/>
    </source>
</evidence>
<evidence type="ECO:0000256" key="14">
    <source>
        <dbReference type="ARBA" id="ARBA00023121"/>
    </source>
</evidence>
<comment type="subcellular location">
    <subcellularLocation>
        <location evidence="2">Cytoplasmic vesicle</location>
        <location evidence="2">COPII-coated vesicle membrane</location>
        <topology evidence="2">Multi-pass membrane protein</topology>
    </subcellularLocation>
    <subcellularLocation>
        <location evidence="1">Endoplasmic reticulum membrane</location>
        <topology evidence="1">Multi-pass membrane protein</topology>
    </subcellularLocation>
    <subcellularLocation>
        <location evidence="3">Golgi apparatus membrane</location>
        <topology evidence="3">Multi-pass membrane protein</topology>
    </subcellularLocation>
</comment>
<reference evidence="23 24" key="1">
    <citation type="submission" date="2014-04" db="EMBL/GenBank/DDBJ databases">
        <authorList>
            <consortium name="DOE Joint Genome Institute"/>
            <person name="Kuo A."/>
            <person name="Zuccaro A."/>
            <person name="Kohler A."/>
            <person name="Nagy L.G."/>
            <person name="Floudas D."/>
            <person name="Copeland A."/>
            <person name="Barry K.W."/>
            <person name="Cichocki N."/>
            <person name="Veneault-Fourrey C."/>
            <person name="LaButti K."/>
            <person name="Lindquist E.A."/>
            <person name="Lipzen A."/>
            <person name="Lundell T."/>
            <person name="Morin E."/>
            <person name="Murat C."/>
            <person name="Sun H."/>
            <person name="Tunlid A."/>
            <person name="Henrissat B."/>
            <person name="Grigoriev I.V."/>
            <person name="Hibbett D.S."/>
            <person name="Martin F."/>
            <person name="Nordberg H.P."/>
            <person name="Cantor M.N."/>
            <person name="Hua S.X."/>
        </authorList>
    </citation>
    <scope>NUCLEOTIDE SEQUENCE [LARGE SCALE GENOMIC DNA]</scope>
    <source>
        <strain evidence="23 24">MAFF 305830</strain>
    </source>
</reference>
<evidence type="ECO:0000256" key="2">
    <source>
        <dbReference type="ARBA" id="ARBA00004557"/>
    </source>
</evidence>
<dbReference type="SUPFAM" id="SSF50978">
    <property type="entry name" value="WD40 repeat-like"/>
    <property type="match status" value="1"/>
</dbReference>
<keyword evidence="6" id="KW-0153">Cholesterol metabolism</keyword>
<feature type="compositionally biased region" description="Basic and acidic residues" evidence="20">
    <location>
        <begin position="1018"/>
        <end position="1031"/>
    </location>
</feature>
<keyword evidence="7" id="KW-0853">WD repeat</keyword>
<dbReference type="OrthoDB" id="6510177at2759"/>
<keyword evidence="11 21" id="KW-1133">Transmembrane helix</keyword>
<evidence type="ECO:0000313" key="23">
    <source>
        <dbReference type="EMBL" id="KIM28785.1"/>
    </source>
</evidence>
<dbReference type="InterPro" id="IPR000731">
    <property type="entry name" value="SSD"/>
</dbReference>
<feature type="domain" description="SSD" evidence="22">
    <location>
        <begin position="286"/>
        <end position="444"/>
    </location>
</feature>
<dbReference type="InterPro" id="IPR030225">
    <property type="entry name" value="SCAP"/>
</dbReference>
<evidence type="ECO:0000256" key="20">
    <source>
        <dbReference type="SAM" id="MobiDB-lite"/>
    </source>
</evidence>
<dbReference type="GO" id="GO:0008203">
    <property type="term" value="P:cholesterol metabolic process"/>
    <property type="evidence" value="ECO:0007669"/>
    <property type="project" value="UniProtKB-KW"/>
</dbReference>
<feature type="compositionally biased region" description="Low complexity" evidence="20">
    <location>
        <begin position="1228"/>
        <end position="1239"/>
    </location>
</feature>
<evidence type="ECO:0000256" key="13">
    <source>
        <dbReference type="ARBA" id="ARBA00023098"/>
    </source>
</evidence>
<feature type="transmembrane region" description="Helical" evidence="21">
    <location>
        <begin position="283"/>
        <end position="303"/>
    </location>
</feature>
<feature type="region of interest" description="Disordered" evidence="20">
    <location>
        <begin position="1228"/>
        <end position="1248"/>
    </location>
</feature>
<keyword evidence="9" id="KW-0677">Repeat</keyword>
<evidence type="ECO:0000256" key="3">
    <source>
        <dbReference type="ARBA" id="ARBA00004653"/>
    </source>
</evidence>
<name>A0A0C3AW80_SERVB</name>
<dbReference type="InterPro" id="IPR053958">
    <property type="entry name" value="HMGCR/SNAP/NPC1-like_SSD"/>
</dbReference>
<keyword evidence="24" id="KW-1185">Reference proteome</keyword>
<keyword evidence="18" id="KW-0753">Steroid metabolism</keyword>
<organism evidence="23 24">
    <name type="scientific">Serendipita vermifera MAFF 305830</name>
    <dbReference type="NCBI Taxonomy" id="933852"/>
    <lineage>
        <taxon>Eukaryota</taxon>
        <taxon>Fungi</taxon>
        <taxon>Dikarya</taxon>
        <taxon>Basidiomycota</taxon>
        <taxon>Agaricomycotina</taxon>
        <taxon>Agaricomycetes</taxon>
        <taxon>Sebacinales</taxon>
        <taxon>Serendipitaceae</taxon>
        <taxon>Serendipita</taxon>
    </lineage>
</organism>
<evidence type="ECO:0000256" key="9">
    <source>
        <dbReference type="ARBA" id="ARBA00022737"/>
    </source>
</evidence>
<evidence type="ECO:0000256" key="1">
    <source>
        <dbReference type="ARBA" id="ARBA00004477"/>
    </source>
</evidence>
<keyword evidence="13" id="KW-0443">Lipid metabolism</keyword>
<protein>
    <recommendedName>
        <fullName evidence="5">Sterol regulatory element-binding protein cleavage-activating protein</fullName>
    </recommendedName>
</protein>
<gene>
    <name evidence="23" type="ORF">M408DRAFT_23447</name>
</gene>
<evidence type="ECO:0000259" key="22">
    <source>
        <dbReference type="PROSITE" id="PS50156"/>
    </source>
</evidence>
<dbReference type="GO" id="GO:0032936">
    <property type="term" value="C:SREBP-SCAP complex"/>
    <property type="evidence" value="ECO:0007669"/>
    <property type="project" value="TreeGrafter"/>
</dbReference>
<dbReference type="InterPro" id="IPR036322">
    <property type="entry name" value="WD40_repeat_dom_sf"/>
</dbReference>
<keyword evidence="16" id="KW-1207">Sterol metabolism</keyword>
<dbReference type="GO" id="GO:0005789">
    <property type="term" value="C:endoplasmic reticulum membrane"/>
    <property type="evidence" value="ECO:0007669"/>
    <property type="project" value="UniProtKB-SubCell"/>
</dbReference>
<dbReference type="GO" id="GO:0012507">
    <property type="term" value="C:ER to Golgi transport vesicle membrane"/>
    <property type="evidence" value="ECO:0007669"/>
    <property type="project" value="UniProtKB-SubCell"/>
</dbReference>
<evidence type="ECO:0000256" key="12">
    <source>
        <dbReference type="ARBA" id="ARBA00023034"/>
    </source>
</evidence>
<evidence type="ECO:0000256" key="17">
    <source>
        <dbReference type="ARBA" id="ARBA00023180"/>
    </source>
</evidence>
<dbReference type="SMART" id="SM00320">
    <property type="entry name" value="WD40"/>
    <property type="match status" value="3"/>
</dbReference>
<feature type="compositionally biased region" description="Low complexity" evidence="20">
    <location>
        <begin position="466"/>
        <end position="479"/>
    </location>
</feature>
<feature type="transmembrane region" description="Helical" evidence="21">
    <location>
        <begin position="35"/>
        <end position="55"/>
    </location>
</feature>
<keyword evidence="15 21" id="KW-0472">Membrane</keyword>